<dbReference type="EMBL" id="AYZO01000022">
    <property type="protein sequence ID" value="KRN11455.1"/>
    <property type="molecule type" value="Genomic_DNA"/>
</dbReference>
<reference evidence="2 4" key="2">
    <citation type="journal article" date="2015" name="Genome Announc.">
        <title>Expanding the biotechnology potential of lactobacilli through comparative genomics of 213 strains and associated genera.</title>
        <authorList>
            <person name="Sun Z."/>
            <person name="Harris H.M."/>
            <person name="McCann A."/>
            <person name="Guo C."/>
            <person name="Argimon S."/>
            <person name="Zhang W."/>
            <person name="Yang X."/>
            <person name="Jeffery I.B."/>
            <person name="Cooney J.C."/>
            <person name="Kagawa T.F."/>
            <person name="Liu W."/>
            <person name="Song Y."/>
            <person name="Salvetti E."/>
            <person name="Wrobel A."/>
            <person name="Rasinkangas P."/>
            <person name="Parkhill J."/>
            <person name="Rea M.C."/>
            <person name="O'Sullivan O."/>
            <person name="Ritari J."/>
            <person name="Douillard F.P."/>
            <person name="Paul Ross R."/>
            <person name="Yang R."/>
            <person name="Briner A.E."/>
            <person name="Felis G.E."/>
            <person name="de Vos W.M."/>
            <person name="Barrangou R."/>
            <person name="Klaenhammer T.R."/>
            <person name="Caufield P.W."/>
            <person name="Cui Y."/>
            <person name="Zhang H."/>
            <person name="O'Toole P.W."/>
        </authorList>
    </citation>
    <scope>NUCLEOTIDE SEQUENCE [LARGE SCALE GENOMIC DNA]</scope>
    <source>
        <strain evidence="2 4">DSM 23908</strain>
    </source>
</reference>
<dbReference type="STRING" id="1423751.FC38_GL000803"/>
<dbReference type="OrthoDB" id="2292522at2"/>
<dbReference type="RefSeq" id="WP_008472480.1">
    <property type="nucleotide sequence ID" value="NZ_AYZO01000022.1"/>
</dbReference>
<dbReference type="PATRIC" id="fig|1423751.3.peg.830"/>
<organism evidence="1 3">
    <name type="scientific">Lactobacillus gigeriorum DSM 23908 = CRBIP 24.85</name>
    <dbReference type="NCBI Taxonomy" id="1423751"/>
    <lineage>
        <taxon>Bacteria</taxon>
        <taxon>Bacillati</taxon>
        <taxon>Bacillota</taxon>
        <taxon>Bacilli</taxon>
        <taxon>Lactobacillales</taxon>
        <taxon>Lactobacillaceae</taxon>
        <taxon>Lactobacillus</taxon>
    </lineage>
</organism>
<sequence>MKQLREITKVRIEASSDLNTGYRAVVQKGNVGTKYIYALQLRKSQHETYVLRGNRKKVAKPILILTNQAAGHTQTWEYAERAGQWFIGTKPGKGNWAKQIARVDLDVVSKNHKSNTDFPRLAYLNRAGKTSFAGDLMTHAEVAVSPDYRQLLLMTLENKQKVHFTIFDLKKINAELDTIGSDFISLEDFPYLESFTISNFYGIGEEAVVNSIQGIDLDNEGNIYLSSQRAPQLSDGKWKLHHKQIIKIPHDARSESLESNWQAVNLSKISKLDLAGKHSELEGIQIIGEDHCYLTVAYHEEVDGSNKTVLNKIYKLSW</sequence>
<dbReference type="GO" id="GO:0042742">
    <property type="term" value="P:defense response to bacterium"/>
    <property type="evidence" value="ECO:0007669"/>
    <property type="project" value="InterPro"/>
</dbReference>
<gene>
    <name evidence="1" type="ORF">BN52_07945</name>
    <name evidence="2" type="ORF">FC38_GL000803</name>
</gene>
<evidence type="ECO:0000313" key="1">
    <source>
        <dbReference type="EMBL" id="CCI86517.1"/>
    </source>
</evidence>
<dbReference type="AlphaFoldDB" id="I7J1W7"/>
<protein>
    <submittedName>
        <fullName evidence="1">Bacteriocin helveticin-J</fullName>
    </submittedName>
</protein>
<reference evidence="1 3" key="1">
    <citation type="submission" date="2012-06" db="EMBL/GenBank/DDBJ databases">
        <title>Draft genome sequence of Lactobacillus gigeriorum CRBIP 24.85T, isolated from chicken crop.</title>
        <authorList>
            <person name="Cousin S."/>
            <person name="Ma L."/>
            <person name="Creno S."/>
            <person name="Clermont D."/>
            <person name="Loux V."/>
            <person name="Bizet C."/>
            <person name="Bouchier C."/>
        </authorList>
    </citation>
    <scope>NUCLEOTIDE SEQUENCE [LARGE SCALE GENOMIC DNA]</scope>
    <source>
        <strain evidence="3">CRBIP 24.85T</strain>
        <strain evidence="1">Type strain: CRBIP 24.85</strain>
    </source>
</reference>
<dbReference type="InterPro" id="IPR035280">
    <property type="entry name" value="Helveticin_J"/>
</dbReference>
<evidence type="ECO:0000313" key="4">
    <source>
        <dbReference type="Proteomes" id="UP000051521"/>
    </source>
</evidence>
<comment type="caution">
    <text evidence="1">The sequence shown here is derived from an EMBL/GenBank/DDBJ whole genome shotgun (WGS) entry which is preliminary data.</text>
</comment>
<name>I7J1W7_9LACO</name>
<dbReference type="Proteomes" id="UP000051521">
    <property type="component" value="Unassembled WGS sequence"/>
</dbReference>
<evidence type="ECO:0000313" key="2">
    <source>
        <dbReference type="EMBL" id="KRN11455.1"/>
    </source>
</evidence>
<dbReference type="Proteomes" id="UP000009326">
    <property type="component" value="Unassembled WGS sequence"/>
</dbReference>
<dbReference type="Pfam" id="PF17312">
    <property type="entry name" value="Helveticin_J"/>
    <property type="match status" value="1"/>
</dbReference>
<dbReference type="EMBL" id="CAKC01000024">
    <property type="protein sequence ID" value="CCI86517.1"/>
    <property type="molecule type" value="Genomic_DNA"/>
</dbReference>
<evidence type="ECO:0000313" key="3">
    <source>
        <dbReference type="Proteomes" id="UP000009326"/>
    </source>
</evidence>
<proteinExistence type="predicted"/>
<accession>I7J1W7</accession>
<keyword evidence="4" id="KW-1185">Reference proteome</keyword>